<dbReference type="Gene3D" id="3.40.640.10">
    <property type="entry name" value="Type I PLP-dependent aspartate aminotransferase-like (Major domain)"/>
    <property type="match status" value="1"/>
</dbReference>
<dbReference type="GO" id="GO:0030170">
    <property type="term" value="F:pyridoxal phosphate binding"/>
    <property type="evidence" value="ECO:0007669"/>
    <property type="project" value="InterPro"/>
</dbReference>
<evidence type="ECO:0000259" key="5">
    <source>
        <dbReference type="Pfam" id="PF00155"/>
    </source>
</evidence>
<evidence type="ECO:0000313" key="7">
    <source>
        <dbReference type="Proteomes" id="UP000448943"/>
    </source>
</evidence>
<dbReference type="PANTHER" id="PTHR42832:SF3">
    <property type="entry name" value="L-GLUTAMINE--4-(METHYLSULFANYL)-2-OXOBUTANOATE AMINOTRANSFERASE"/>
    <property type="match status" value="1"/>
</dbReference>
<keyword evidence="7" id="KW-1185">Reference proteome</keyword>
<keyword evidence="2 4" id="KW-0032">Aminotransferase</keyword>
<dbReference type="InterPro" id="IPR015424">
    <property type="entry name" value="PyrdxlP-dep_Trfase"/>
</dbReference>
<dbReference type="InterPro" id="IPR004838">
    <property type="entry name" value="NHTrfase_class1_PyrdxlP-BS"/>
</dbReference>
<dbReference type="EMBL" id="SIJB01000030">
    <property type="protein sequence ID" value="NBI30265.1"/>
    <property type="molecule type" value="Genomic_DNA"/>
</dbReference>
<dbReference type="GO" id="GO:0008483">
    <property type="term" value="F:transaminase activity"/>
    <property type="evidence" value="ECO:0007669"/>
    <property type="project" value="UniProtKB-KW"/>
</dbReference>
<dbReference type="InterPro" id="IPR004839">
    <property type="entry name" value="Aminotransferase_I/II_large"/>
</dbReference>
<dbReference type="Pfam" id="PF00155">
    <property type="entry name" value="Aminotran_1_2"/>
    <property type="match status" value="1"/>
</dbReference>
<dbReference type="PROSITE" id="PS00105">
    <property type="entry name" value="AA_TRANSFER_CLASS_1"/>
    <property type="match status" value="1"/>
</dbReference>
<dbReference type="PANTHER" id="PTHR42832">
    <property type="entry name" value="AMINO ACID AMINOTRANSFERASE"/>
    <property type="match status" value="1"/>
</dbReference>
<proteinExistence type="inferred from homology"/>
<gene>
    <name evidence="6" type="ORF">ERL59_15050</name>
</gene>
<evidence type="ECO:0000256" key="2">
    <source>
        <dbReference type="ARBA" id="ARBA00022576"/>
    </source>
</evidence>
<dbReference type="Gene3D" id="3.90.1150.10">
    <property type="entry name" value="Aspartate Aminotransferase, domain 1"/>
    <property type="match status" value="1"/>
</dbReference>
<dbReference type="Proteomes" id="UP000448943">
    <property type="component" value="Unassembled WGS sequence"/>
</dbReference>
<comment type="caution">
    <text evidence="6">The sequence shown here is derived from an EMBL/GenBank/DDBJ whole genome shotgun (WGS) entry which is preliminary data.</text>
</comment>
<evidence type="ECO:0000256" key="1">
    <source>
        <dbReference type="ARBA" id="ARBA00001933"/>
    </source>
</evidence>
<dbReference type="AlphaFoldDB" id="A0A6N9Q5W0"/>
<feature type="domain" description="Aminotransferase class I/classII large" evidence="5">
    <location>
        <begin position="33"/>
        <end position="382"/>
    </location>
</feature>
<evidence type="ECO:0000256" key="4">
    <source>
        <dbReference type="RuleBase" id="RU000481"/>
    </source>
</evidence>
<dbReference type="EC" id="2.6.1.-" evidence="4"/>
<comment type="cofactor">
    <cofactor evidence="1 4">
        <name>pyridoxal 5'-phosphate</name>
        <dbReference type="ChEBI" id="CHEBI:597326"/>
    </cofactor>
</comment>
<name>A0A6N9Q5W0_9BACL</name>
<evidence type="ECO:0000256" key="3">
    <source>
        <dbReference type="ARBA" id="ARBA00022679"/>
    </source>
</evidence>
<keyword evidence="3 4" id="KW-0808">Transferase</keyword>
<sequence>MKISGSDRLNNLGSAIFTELAEWKEQVIKSGIDVIDLGIGSPDLPPSAKVIQTLHEAIDNSNLYGYPMSEGNLDLRVTVSKWYQYRFNVVLDAHTEVLTLMGSQDGLAHLAMAICNPGDIVLVPDPGYPIYSASLELAGVKPYFVPLQEEHDFLPQLEKIPDSILKQAKFMILNYPSNPLAAVTDLAFFERWVNWAKEHEILVVHDLAYSEMAFDGFKPPSVLEVKGAKEIAVEFHSMSKAFNMAGCRIGFLVGHSDVVSALKIIKSNIDYGVFIPVQKAAIAALEEDMNNNESVAIHYEKRRNLMVNGLADIGWHIKKPKASMFIWAKIPKGWTSRQFANELLFSEGVVVIPGDAFGSQGEGYVRIALVHNEEVLLEAVERMGRFFDKR</sequence>
<accession>A0A6N9Q5W0</accession>
<evidence type="ECO:0000313" key="6">
    <source>
        <dbReference type="EMBL" id="NBI30265.1"/>
    </source>
</evidence>
<dbReference type="InterPro" id="IPR015421">
    <property type="entry name" value="PyrdxlP-dep_Trfase_major"/>
</dbReference>
<reference evidence="6 7" key="1">
    <citation type="submission" date="2019-01" db="EMBL/GenBank/DDBJ databases">
        <title>Chengkuizengella sp. nov., isolated from deep-sea sediment of East Pacific Ocean.</title>
        <authorList>
            <person name="Yang J."/>
            <person name="Lai Q."/>
            <person name="Shao Z."/>
        </authorList>
    </citation>
    <scope>NUCLEOTIDE SEQUENCE [LARGE SCALE GENOMIC DNA]</scope>
    <source>
        <strain evidence="6 7">YPA3-1-1</strain>
    </source>
</reference>
<dbReference type="CDD" id="cd00609">
    <property type="entry name" value="AAT_like"/>
    <property type="match status" value="1"/>
</dbReference>
<organism evidence="6 7">
    <name type="scientific">Chengkuizengella marina</name>
    <dbReference type="NCBI Taxonomy" id="2507566"/>
    <lineage>
        <taxon>Bacteria</taxon>
        <taxon>Bacillati</taxon>
        <taxon>Bacillota</taxon>
        <taxon>Bacilli</taxon>
        <taxon>Bacillales</taxon>
        <taxon>Paenibacillaceae</taxon>
        <taxon>Chengkuizengella</taxon>
    </lineage>
</organism>
<comment type="similarity">
    <text evidence="4">Belongs to the class-I pyridoxal-phosphate-dependent aminotransferase family.</text>
</comment>
<dbReference type="InterPro" id="IPR015422">
    <property type="entry name" value="PyrdxlP-dep_Trfase_small"/>
</dbReference>
<protein>
    <recommendedName>
        <fullName evidence="4">Aminotransferase</fullName>
        <ecNumber evidence="4">2.6.1.-</ecNumber>
    </recommendedName>
</protein>
<dbReference type="OrthoDB" id="9813612at2"/>
<dbReference type="InterPro" id="IPR050881">
    <property type="entry name" value="LL-DAP_aminotransferase"/>
</dbReference>
<dbReference type="SUPFAM" id="SSF53383">
    <property type="entry name" value="PLP-dependent transferases"/>
    <property type="match status" value="1"/>
</dbReference>
<dbReference type="RefSeq" id="WP_160647072.1">
    <property type="nucleotide sequence ID" value="NZ_SIJB01000030.1"/>
</dbReference>